<protein>
    <recommendedName>
        <fullName evidence="3">WW domain-containing protein</fullName>
    </recommendedName>
</protein>
<dbReference type="Pfam" id="PF00397">
    <property type="entry name" value="WW"/>
    <property type="match status" value="1"/>
</dbReference>
<evidence type="ECO:0000259" key="3">
    <source>
        <dbReference type="PROSITE" id="PS50020"/>
    </source>
</evidence>
<dbReference type="SUPFAM" id="SSF51045">
    <property type="entry name" value="WW domain"/>
    <property type="match status" value="1"/>
</dbReference>
<evidence type="ECO:0000313" key="4">
    <source>
        <dbReference type="EMBL" id="KAK9834469.1"/>
    </source>
</evidence>
<feature type="chain" id="PRO_5043598286" description="WW domain-containing protein" evidence="2">
    <location>
        <begin position="24"/>
        <end position="123"/>
    </location>
</feature>
<dbReference type="EMBL" id="JALJOS010000009">
    <property type="protein sequence ID" value="KAK9834469.1"/>
    <property type="molecule type" value="Genomic_DNA"/>
</dbReference>
<reference evidence="4 5" key="1">
    <citation type="journal article" date="2024" name="Nat. Commun.">
        <title>Phylogenomics reveals the evolutionary origins of lichenization in chlorophyte algae.</title>
        <authorList>
            <person name="Puginier C."/>
            <person name="Libourel C."/>
            <person name="Otte J."/>
            <person name="Skaloud P."/>
            <person name="Haon M."/>
            <person name="Grisel S."/>
            <person name="Petersen M."/>
            <person name="Berrin J.G."/>
            <person name="Delaux P.M."/>
            <person name="Dal Grande F."/>
            <person name="Keller J."/>
        </authorList>
    </citation>
    <scope>NUCLEOTIDE SEQUENCE [LARGE SCALE GENOMIC DNA]</scope>
    <source>
        <strain evidence="4 5">SAG 2145</strain>
    </source>
</reference>
<dbReference type="PROSITE" id="PS50020">
    <property type="entry name" value="WW_DOMAIN_2"/>
    <property type="match status" value="1"/>
</dbReference>
<dbReference type="SMART" id="SM00456">
    <property type="entry name" value="WW"/>
    <property type="match status" value="2"/>
</dbReference>
<keyword evidence="5" id="KW-1185">Reference proteome</keyword>
<dbReference type="AlphaFoldDB" id="A0AAW1RKZ7"/>
<dbReference type="Proteomes" id="UP001438707">
    <property type="component" value="Unassembled WGS sequence"/>
</dbReference>
<feature type="region of interest" description="Disordered" evidence="1">
    <location>
        <begin position="103"/>
        <end position="123"/>
    </location>
</feature>
<organism evidence="4 5">
    <name type="scientific">Apatococcus lobatus</name>
    <dbReference type="NCBI Taxonomy" id="904363"/>
    <lineage>
        <taxon>Eukaryota</taxon>
        <taxon>Viridiplantae</taxon>
        <taxon>Chlorophyta</taxon>
        <taxon>core chlorophytes</taxon>
        <taxon>Trebouxiophyceae</taxon>
        <taxon>Chlorellales</taxon>
        <taxon>Chlorellaceae</taxon>
        <taxon>Apatococcus</taxon>
    </lineage>
</organism>
<sequence>MLKLLQLLLVLCVCAALIRDSVGATPGSSDVKQAEYFWNEVTGESQWEDPGGVPYHDENGQPYWLTPDGKQSPADPEATSYTWIEGWSEEWARPYFFNQETRESKWDRPADMAWHRAPAKDEL</sequence>
<feature type="domain" description="WW" evidence="3">
    <location>
        <begin position="83"/>
        <end position="111"/>
    </location>
</feature>
<name>A0AAW1RKZ7_9CHLO</name>
<evidence type="ECO:0000256" key="1">
    <source>
        <dbReference type="SAM" id="MobiDB-lite"/>
    </source>
</evidence>
<accession>A0AAW1RKZ7</accession>
<keyword evidence="2" id="KW-0732">Signal</keyword>
<feature type="signal peptide" evidence="2">
    <location>
        <begin position="1"/>
        <end position="23"/>
    </location>
</feature>
<comment type="caution">
    <text evidence="4">The sequence shown here is derived from an EMBL/GenBank/DDBJ whole genome shotgun (WGS) entry which is preliminary data.</text>
</comment>
<dbReference type="CDD" id="cd00201">
    <property type="entry name" value="WW"/>
    <property type="match status" value="1"/>
</dbReference>
<proteinExistence type="predicted"/>
<dbReference type="InterPro" id="IPR001202">
    <property type="entry name" value="WW_dom"/>
</dbReference>
<gene>
    <name evidence="4" type="ORF">WJX74_002316</name>
</gene>
<dbReference type="InterPro" id="IPR036020">
    <property type="entry name" value="WW_dom_sf"/>
</dbReference>
<feature type="region of interest" description="Disordered" evidence="1">
    <location>
        <begin position="47"/>
        <end position="77"/>
    </location>
</feature>
<evidence type="ECO:0000313" key="5">
    <source>
        <dbReference type="Proteomes" id="UP001438707"/>
    </source>
</evidence>
<dbReference type="Gene3D" id="2.20.70.10">
    <property type="match status" value="2"/>
</dbReference>
<evidence type="ECO:0000256" key="2">
    <source>
        <dbReference type="SAM" id="SignalP"/>
    </source>
</evidence>